<name>A0A916U6A8_9HYPH</name>
<dbReference type="GO" id="GO:0005829">
    <property type="term" value="C:cytosol"/>
    <property type="evidence" value="ECO:0007669"/>
    <property type="project" value="TreeGrafter"/>
</dbReference>
<dbReference type="EMBL" id="BMGG01000003">
    <property type="protein sequence ID" value="GGC60769.1"/>
    <property type="molecule type" value="Genomic_DNA"/>
</dbReference>
<sequence>MRNDSRLSRMLHVLIHMDRHAGAVTSETLAAMLSTHPVVVRRTMAGLKAAGYVRSEKGHGGGWALARPLDAITLRDIYQALGAPQLFAIGLAVDHPECLVEQAVNGALGETMREAEGLVLQRFGEVTLGDLARDFDARYGAACGPAGQQSPSR</sequence>
<dbReference type="AlphaFoldDB" id="A0A916U6A8"/>
<dbReference type="Gene3D" id="1.10.10.10">
    <property type="entry name" value="Winged helix-like DNA-binding domain superfamily/Winged helix DNA-binding domain"/>
    <property type="match status" value="1"/>
</dbReference>
<dbReference type="RefSeq" id="WP_188608936.1">
    <property type="nucleotide sequence ID" value="NZ_BMGG01000003.1"/>
</dbReference>
<dbReference type="SUPFAM" id="SSF46785">
    <property type="entry name" value="Winged helix' DNA-binding domain"/>
    <property type="match status" value="1"/>
</dbReference>
<dbReference type="InterPro" id="IPR036388">
    <property type="entry name" value="WH-like_DNA-bd_sf"/>
</dbReference>
<evidence type="ECO:0000313" key="2">
    <source>
        <dbReference type="Proteomes" id="UP000637002"/>
    </source>
</evidence>
<dbReference type="PANTHER" id="PTHR33221:SF15">
    <property type="entry name" value="HTH-TYPE TRANSCRIPTIONAL REGULATOR YWGB-RELATED"/>
    <property type="match status" value="1"/>
</dbReference>
<accession>A0A916U6A8</accession>
<evidence type="ECO:0000313" key="1">
    <source>
        <dbReference type="EMBL" id="GGC60769.1"/>
    </source>
</evidence>
<reference evidence="1" key="1">
    <citation type="journal article" date="2014" name="Int. J. Syst. Evol. Microbiol.">
        <title>Complete genome sequence of Corynebacterium casei LMG S-19264T (=DSM 44701T), isolated from a smear-ripened cheese.</title>
        <authorList>
            <consortium name="US DOE Joint Genome Institute (JGI-PGF)"/>
            <person name="Walter F."/>
            <person name="Albersmeier A."/>
            <person name="Kalinowski J."/>
            <person name="Ruckert C."/>
        </authorList>
    </citation>
    <scope>NUCLEOTIDE SEQUENCE</scope>
    <source>
        <strain evidence="1">CGMCC 1.12919</strain>
    </source>
</reference>
<dbReference type="PANTHER" id="PTHR33221">
    <property type="entry name" value="WINGED HELIX-TURN-HELIX TRANSCRIPTIONAL REGULATOR, RRF2 FAMILY"/>
    <property type="match status" value="1"/>
</dbReference>
<dbReference type="Proteomes" id="UP000637002">
    <property type="component" value="Unassembled WGS sequence"/>
</dbReference>
<reference evidence="1" key="2">
    <citation type="submission" date="2020-09" db="EMBL/GenBank/DDBJ databases">
        <authorList>
            <person name="Sun Q."/>
            <person name="Zhou Y."/>
        </authorList>
    </citation>
    <scope>NUCLEOTIDE SEQUENCE</scope>
    <source>
        <strain evidence="1">CGMCC 1.12919</strain>
    </source>
</reference>
<dbReference type="InterPro" id="IPR000944">
    <property type="entry name" value="Tscrpt_reg_Rrf2"/>
</dbReference>
<dbReference type="InterPro" id="IPR036390">
    <property type="entry name" value="WH_DNA-bd_sf"/>
</dbReference>
<dbReference type="GO" id="GO:0003700">
    <property type="term" value="F:DNA-binding transcription factor activity"/>
    <property type="evidence" value="ECO:0007669"/>
    <property type="project" value="TreeGrafter"/>
</dbReference>
<keyword evidence="2" id="KW-1185">Reference proteome</keyword>
<dbReference type="Pfam" id="PF02082">
    <property type="entry name" value="Rrf2"/>
    <property type="match status" value="1"/>
</dbReference>
<comment type="caution">
    <text evidence="1">The sequence shown here is derived from an EMBL/GenBank/DDBJ whole genome shotgun (WGS) entry which is preliminary data.</text>
</comment>
<organism evidence="1 2">
    <name type="scientific">Chelatococcus reniformis</name>
    <dbReference type="NCBI Taxonomy" id="1494448"/>
    <lineage>
        <taxon>Bacteria</taxon>
        <taxon>Pseudomonadati</taxon>
        <taxon>Pseudomonadota</taxon>
        <taxon>Alphaproteobacteria</taxon>
        <taxon>Hyphomicrobiales</taxon>
        <taxon>Chelatococcaceae</taxon>
        <taxon>Chelatococcus</taxon>
    </lineage>
</organism>
<dbReference type="PROSITE" id="PS51197">
    <property type="entry name" value="HTH_RRF2_2"/>
    <property type="match status" value="1"/>
</dbReference>
<protein>
    <submittedName>
        <fullName evidence="1">Rrf2 family transcriptional regulator</fullName>
    </submittedName>
</protein>
<gene>
    <name evidence="1" type="ORF">GCM10010994_19260</name>
</gene>
<proteinExistence type="predicted"/>